<keyword evidence="7" id="KW-1185">Reference proteome</keyword>
<dbReference type="Proteomes" id="UP001164718">
    <property type="component" value="Chromosome"/>
</dbReference>
<evidence type="ECO:0000256" key="3">
    <source>
        <dbReference type="ARBA" id="ARBA00022989"/>
    </source>
</evidence>
<dbReference type="KEGG" id="faf:OE104_07040"/>
<accession>A0A9E8LWN3</accession>
<evidence type="ECO:0000256" key="5">
    <source>
        <dbReference type="SAM" id="Phobius"/>
    </source>
</evidence>
<gene>
    <name evidence="6" type="ORF">OE104_07040</name>
</gene>
<keyword evidence="2 5" id="KW-0812">Transmembrane</keyword>
<dbReference type="Pfam" id="PF09685">
    <property type="entry name" value="MamF_MmsF"/>
    <property type="match status" value="1"/>
</dbReference>
<evidence type="ECO:0000256" key="1">
    <source>
        <dbReference type="ARBA" id="ARBA00004141"/>
    </source>
</evidence>
<protein>
    <submittedName>
        <fullName evidence="6">DUF4870 domain-containing protein</fullName>
    </submittedName>
</protein>
<keyword evidence="4 5" id="KW-0472">Membrane</keyword>
<sequence length="106" mass="12294">MPTQNERILAALIFGISFFTIFIGPIVIWLLKKDESSFVDYYGREYFNYVITYILYYFISGILVFVLIGIPLLFILGVVQLIITIYAVVKALDGQYVRLPFIIRLI</sequence>
<dbReference type="EMBL" id="CP106878">
    <property type="protein sequence ID" value="WAA11052.1"/>
    <property type="molecule type" value="Genomic_DNA"/>
</dbReference>
<proteinExistence type="predicted"/>
<feature type="transmembrane region" description="Helical" evidence="5">
    <location>
        <begin position="9"/>
        <end position="31"/>
    </location>
</feature>
<evidence type="ECO:0000256" key="2">
    <source>
        <dbReference type="ARBA" id="ARBA00022692"/>
    </source>
</evidence>
<evidence type="ECO:0000256" key="4">
    <source>
        <dbReference type="ARBA" id="ARBA00023136"/>
    </source>
</evidence>
<feature type="transmembrane region" description="Helical" evidence="5">
    <location>
        <begin position="56"/>
        <end position="89"/>
    </location>
</feature>
<organism evidence="6 7">
    <name type="scientific">Fervidibacillus albus</name>
    <dbReference type="NCBI Taxonomy" id="2980026"/>
    <lineage>
        <taxon>Bacteria</taxon>
        <taxon>Bacillati</taxon>
        <taxon>Bacillota</taxon>
        <taxon>Bacilli</taxon>
        <taxon>Bacillales</taxon>
        <taxon>Bacillaceae</taxon>
        <taxon>Fervidibacillus</taxon>
    </lineage>
</organism>
<keyword evidence="3 5" id="KW-1133">Transmembrane helix</keyword>
<evidence type="ECO:0000313" key="7">
    <source>
        <dbReference type="Proteomes" id="UP001164718"/>
    </source>
</evidence>
<dbReference type="RefSeq" id="WP_275418868.1">
    <property type="nucleotide sequence ID" value="NZ_CP106878.1"/>
</dbReference>
<reference evidence="6" key="1">
    <citation type="submission" date="2022-09" db="EMBL/GenBank/DDBJ databases">
        <title>Complete Genomes of Fervidibacillus albus and Fervidibacillus halotolerans isolated from tidal flat sediments.</title>
        <authorList>
            <person name="Kwon K.K."/>
            <person name="Yang S.-H."/>
            <person name="Park M.J."/>
            <person name="Oh H.-M."/>
        </authorList>
    </citation>
    <scope>NUCLEOTIDE SEQUENCE</scope>
    <source>
        <strain evidence="6">MEBiC13591</strain>
    </source>
</reference>
<name>A0A9E8LWN3_9BACI</name>
<dbReference type="InterPro" id="IPR019109">
    <property type="entry name" value="MamF_MmsF"/>
</dbReference>
<comment type="subcellular location">
    <subcellularLocation>
        <location evidence="1">Membrane</location>
        <topology evidence="1">Multi-pass membrane protein</topology>
    </subcellularLocation>
</comment>
<dbReference type="AlphaFoldDB" id="A0A9E8LWN3"/>
<evidence type="ECO:0000313" key="6">
    <source>
        <dbReference type="EMBL" id="WAA11052.1"/>
    </source>
</evidence>